<dbReference type="Proteomes" id="UP000232806">
    <property type="component" value="Chromosome"/>
</dbReference>
<feature type="transmembrane region" description="Helical" evidence="1">
    <location>
        <begin position="103"/>
        <end position="124"/>
    </location>
</feature>
<feature type="transmembrane region" description="Helical" evidence="1">
    <location>
        <begin position="76"/>
        <end position="97"/>
    </location>
</feature>
<name>A0A2H4V9V2_9EURY</name>
<evidence type="ECO:0000313" key="3">
    <source>
        <dbReference type="Proteomes" id="UP000232806"/>
    </source>
</evidence>
<keyword evidence="1" id="KW-1133">Transmembrane helix</keyword>
<dbReference type="RefSeq" id="WP_100904850.1">
    <property type="nucleotide sequence ID" value="NZ_CP017766.1"/>
</dbReference>
<gene>
    <name evidence="2" type="ORF">BK007_01805</name>
</gene>
<dbReference type="EMBL" id="CP017766">
    <property type="protein sequence ID" value="AUB54874.1"/>
    <property type="molecule type" value="Genomic_DNA"/>
</dbReference>
<feature type="transmembrane region" description="Helical" evidence="1">
    <location>
        <begin position="47"/>
        <end position="69"/>
    </location>
</feature>
<keyword evidence="1" id="KW-0472">Membrane</keyword>
<evidence type="ECO:0000256" key="1">
    <source>
        <dbReference type="SAM" id="Phobius"/>
    </source>
</evidence>
<feature type="transmembrane region" description="Helical" evidence="1">
    <location>
        <begin position="21"/>
        <end position="41"/>
    </location>
</feature>
<organism evidence="2 3">
    <name type="scientific">Methanobacterium subterraneum</name>
    <dbReference type="NCBI Taxonomy" id="59277"/>
    <lineage>
        <taxon>Archaea</taxon>
        <taxon>Methanobacteriati</taxon>
        <taxon>Methanobacteriota</taxon>
        <taxon>Methanomada group</taxon>
        <taxon>Methanobacteria</taxon>
        <taxon>Methanobacteriales</taxon>
        <taxon>Methanobacteriaceae</taxon>
        <taxon>Methanobacterium</taxon>
    </lineage>
</organism>
<dbReference type="GeneID" id="35120287"/>
<evidence type="ECO:0008006" key="4">
    <source>
        <dbReference type="Google" id="ProtNLM"/>
    </source>
</evidence>
<proteinExistence type="predicted"/>
<keyword evidence="1" id="KW-0812">Transmembrane</keyword>
<sequence length="130" mass="14364">MIFEIKDRNRSDANSRRKNKYHPIIAIIIGYIIAGSLLGLLRFLLDIPLSSVIFAMFTIILGGFIATYLSRPNKAIIGLYDGLLYSIGSFIGLNFILKTELTFYSILILVLVYPISGLVGGYIAKALSCV</sequence>
<accession>A0A2H4V9V2</accession>
<evidence type="ECO:0000313" key="2">
    <source>
        <dbReference type="EMBL" id="AUB54874.1"/>
    </source>
</evidence>
<protein>
    <recommendedName>
        <fullName evidence="4">TIGR04086 family membrane protein</fullName>
    </recommendedName>
</protein>
<dbReference type="OrthoDB" id="384108at2157"/>
<dbReference type="AlphaFoldDB" id="A0A2H4V9V2"/>
<reference evidence="2 3" key="1">
    <citation type="submission" date="2016-10" db="EMBL/GenBank/DDBJ databases">
        <title>Comparative genomics between deep and shallow subseafloor isolates.</title>
        <authorList>
            <person name="Ishii S."/>
            <person name="Miller J.R."/>
            <person name="Sutton G."/>
            <person name="Suzuki S."/>
            <person name="Methe B."/>
            <person name="Inagaki F."/>
            <person name="Imachi H."/>
        </authorList>
    </citation>
    <scope>NUCLEOTIDE SEQUENCE [LARGE SCALE GENOMIC DNA]</scope>
    <source>
        <strain evidence="2 3">MO-MB1</strain>
    </source>
</reference>